<dbReference type="PANTHER" id="PTHR30349">
    <property type="entry name" value="PHAGE INTEGRASE-RELATED"/>
    <property type="match status" value="1"/>
</dbReference>
<dbReference type="PROSITE" id="PS51898">
    <property type="entry name" value="TYR_RECOMBINASE"/>
    <property type="match status" value="1"/>
</dbReference>
<keyword evidence="1" id="KW-0233">DNA recombination</keyword>
<evidence type="ECO:0000313" key="3">
    <source>
        <dbReference type="EMBL" id="OJG83142.1"/>
    </source>
</evidence>
<dbReference type="PANTHER" id="PTHR30349:SF64">
    <property type="entry name" value="PROPHAGE INTEGRASE INTD-RELATED"/>
    <property type="match status" value="1"/>
</dbReference>
<dbReference type="InterPro" id="IPR002104">
    <property type="entry name" value="Integrase_catalytic"/>
</dbReference>
<dbReference type="CDD" id="cd01189">
    <property type="entry name" value="INT_ICEBs1_C_like"/>
    <property type="match status" value="1"/>
</dbReference>
<dbReference type="Gene3D" id="1.10.443.10">
    <property type="entry name" value="Intergrase catalytic core"/>
    <property type="match status" value="1"/>
</dbReference>
<dbReference type="Proteomes" id="UP000182152">
    <property type="component" value="Unassembled WGS sequence"/>
</dbReference>
<evidence type="ECO:0000259" key="2">
    <source>
        <dbReference type="PROSITE" id="PS51898"/>
    </source>
</evidence>
<dbReference type="GO" id="GO:0003677">
    <property type="term" value="F:DNA binding"/>
    <property type="evidence" value="ECO:0007669"/>
    <property type="project" value="InterPro"/>
</dbReference>
<dbReference type="InterPro" id="IPR011010">
    <property type="entry name" value="DNA_brk_join_enz"/>
</dbReference>
<comment type="caution">
    <text evidence="3">The sequence shown here is derived from an EMBL/GenBank/DDBJ whole genome shotgun (WGS) entry which is preliminary data.</text>
</comment>
<dbReference type="Pfam" id="PF00589">
    <property type="entry name" value="Phage_integrase"/>
    <property type="match status" value="1"/>
</dbReference>
<dbReference type="STRING" id="150033.RV14_GL001837"/>
<dbReference type="GO" id="GO:0015074">
    <property type="term" value="P:DNA integration"/>
    <property type="evidence" value="ECO:0007669"/>
    <property type="project" value="InterPro"/>
</dbReference>
<evidence type="ECO:0000313" key="4">
    <source>
        <dbReference type="Proteomes" id="UP000182152"/>
    </source>
</evidence>
<protein>
    <recommendedName>
        <fullName evidence="2">Tyr recombinase domain-containing protein</fullName>
    </recommendedName>
</protein>
<dbReference type="EMBL" id="JXLB01000005">
    <property type="protein sequence ID" value="OJG83142.1"/>
    <property type="molecule type" value="Genomic_DNA"/>
</dbReference>
<dbReference type="InterPro" id="IPR013762">
    <property type="entry name" value="Integrase-like_cat_sf"/>
</dbReference>
<feature type="domain" description="Tyr recombinase" evidence="2">
    <location>
        <begin position="11"/>
        <end position="180"/>
    </location>
</feature>
<sequence length="180" mass="20833">MPKREKTIKEEKIKVYTKDEVKKLSDYLQSKTDTYRNEYDKTLVRFLFYTGCRIGEVLALNWSDIDFDEKTVTICKTLSQTKHGYKISSPKTETSNGTISIDDVTLNYLKKWRTNQKKFMLHVGITNPEMVFCGIYKQIVTHHATYVRLQTITGKAGVPFLGNHVTRHTHASLLLVQELP</sequence>
<proteinExistence type="predicted"/>
<gene>
    <name evidence="3" type="ORF">RV14_GL001837</name>
</gene>
<dbReference type="InterPro" id="IPR050090">
    <property type="entry name" value="Tyrosine_recombinase_XerCD"/>
</dbReference>
<name>A0A1L8WQN4_9ENTE</name>
<dbReference type="GO" id="GO:0006310">
    <property type="term" value="P:DNA recombination"/>
    <property type="evidence" value="ECO:0007669"/>
    <property type="project" value="UniProtKB-KW"/>
</dbReference>
<organism evidence="3 4">
    <name type="scientific">Enterococcus ratti</name>
    <dbReference type="NCBI Taxonomy" id="150033"/>
    <lineage>
        <taxon>Bacteria</taxon>
        <taxon>Bacillati</taxon>
        <taxon>Bacillota</taxon>
        <taxon>Bacilli</taxon>
        <taxon>Lactobacillales</taxon>
        <taxon>Enterococcaceae</taxon>
        <taxon>Enterococcus</taxon>
    </lineage>
</organism>
<evidence type="ECO:0000256" key="1">
    <source>
        <dbReference type="ARBA" id="ARBA00023172"/>
    </source>
</evidence>
<dbReference type="SUPFAM" id="SSF56349">
    <property type="entry name" value="DNA breaking-rejoining enzymes"/>
    <property type="match status" value="1"/>
</dbReference>
<reference evidence="3 4" key="1">
    <citation type="submission" date="2014-12" db="EMBL/GenBank/DDBJ databases">
        <title>Draft genome sequences of 29 type strains of Enterococci.</title>
        <authorList>
            <person name="Zhong Z."/>
            <person name="Sun Z."/>
            <person name="Liu W."/>
            <person name="Zhang W."/>
            <person name="Zhang H."/>
        </authorList>
    </citation>
    <scope>NUCLEOTIDE SEQUENCE [LARGE SCALE GENOMIC DNA]</scope>
    <source>
        <strain evidence="3 4">DSM 15687</strain>
    </source>
</reference>
<accession>A0A1L8WQN4</accession>
<keyword evidence="4" id="KW-1185">Reference proteome</keyword>
<dbReference type="AlphaFoldDB" id="A0A1L8WQN4"/>